<name>A0A2N0UL97_9FIRM</name>
<keyword evidence="3" id="KW-0732">Signal</keyword>
<protein>
    <recommendedName>
        <fullName evidence="6">Bacterial repeat domain-containing protein</fullName>
    </recommendedName>
</protein>
<keyword evidence="2" id="KW-0812">Transmembrane</keyword>
<organism evidence="4 5">
    <name type="scientific">Ruminococcus bromii</name>
    <dbReference type="NCBI Taxonomy" id="40518"/>
    <lineage>
        <taxon>Bacteria</taxon>
        <taxon>Bacillati</taxon>
        <taxon>Bacillota</taxon>
        <taxon>Clostridia</taxon>
        <taxon>Eubacteriales</taxon>
        <taxon>Oscillospiraceae</taxon>
        <taxon>Ruminococcus</taxon>
    </lineage>
</organism>
<keyword evidence="2" id="KW-1133">Transmembrane helix</keyword>
<keyword evidence="5" id="KW-1185">Reference proteome</keyword>
<feature type="region of interest" description="Disordered" evidence="1">
    <location>
        <begin position="113"/>
        <end position="137"/>
    </location>
</feature>
<sequence>MKKIIAVMFAVMVMLLSAVPAFAAVSPQPSTFKYKVEIIPTEGGDGSYKFTTGIDEKGEQHVFIEPLPYDGYTFDHWEISGGPFRTDSKYTDANMNIIISGDLVCTPYYRKASSGGTTGPVATATAKKDDSTTSPKTGASDVVPYVVLVLSLAACSAAVFKLVKSK</sequence>
<dbReference type="RefSeq" id="WP_101029472.1">
    <property type="nucleotide sequence ID" value="NZ_CABMMZ010000069.1"/>
</dbReference>
<feature type="signal peptide" evidence="3">
    <location>
        <begin position="1"/>
        <end position="23"/>
    </location>
</feature>
<comment type="caution">
    <text evidence="4">The sequence shown here is derived from an EMBL/GenBank/DDBJ whole genome shotgun (WGS) entry which is preliminary data.</text>
</comment>
<evidence type="ECO:0000313" key="4">
    <source>
        <dbReference type="EMBL" id="PKD27763.1"/>
    </source>
</evidence>
<evidence type="ECO:0000256" key="1">
    <source>
        <dbReference type="SAM" id="MobiDB-lite"/>
    </source>
</evidence>
<proteinExistence type="predicted"/>
<feature type="compositionally biased region" description="Low complexity" evidence="1">
    <location>
        <begin position="113"/>
        <end position="125"/>
    </location>
</feature>
<dbReference type="Proteomes" id="UP000233425">
    <property type="component" value="Unassembled WGS sequence"/>
</dbReference>
<feature type="chain" id="PRO_5014922905" description="Bacterial repeat domain-containing protein" evidence="3">
    <location>
        <begin position="24"/>
        <end position="166"/>
    </location>
</feature>
<accession>A0A2N0UL97</accession>
<evidence type="ECO:0000256" key="3">
    <source>
        <dbReference type="SAM" id="SignalP"/>
    </source>
</evidence>
<evidence type="ECO:0008006" key="6">
    <source>
        <dbReference type="Google" id="ProtNLM"/>
    </source>
</evidence>
<keyword evidence="2" id="KW-0472">Membrane</keyword>
<evidence type="ECO:0000256" key="2">
    <source>
        <dbReference type="SAM" id="Phobius"/>
    </source>
</evidence>
<dbReference type="AlphaFoldDB" id="A0A2N0UL97"/>
<evidence type="ECO:0000313" key="5">
    <source>
        <dbReference type="Proteomes" id="UP000233425"/>
    </source>
</evidence>
<reference evidence="4" key="1">
    <citation type="journal article" date="2018" name="Environ. Microbiol.">
        <title>Sporulation capability and amylosome conservation among diverse human colonic and rumen isolates of the keystone starch-degrader Ruminococcus bromii.</title>
        <authorList>
            <person name="Mukhopadhya I."/>
            <person name="Morais S."/>
            <person name="Laverde-Gomez J."/>
            <person name="Sheridan P.O."/>
            <person name="Walker A.W."/>
            <person name="Kelly W."/>
            <person name="Klieve A.V."/>
            <person name="Ouwerkerk D."/>
            <person name="Duncan S.H."/>
            <person name="Louis P."/>
            <person name="Koropatkin N."/>
            <person name="Cockburn D."/>
            <person name="Kibler R."/>
            <person name="Cooper P.J."/>
            <person name="Sandoval C."/>
            <person name="Crost E."/>
            <person name="Juge N."/>
            <person name="Bayer E.A."/>
            <person name="Flint H.J."/>
        </authorList>
    </citation>
    <scope>NUCLEOTIDE SEQUENCE [LARGE SCALE GENOMIC DNA]</scope>
    <source>
        <strain evidence="4">ATCC 27255</strain>
    </source>
</reference>
<gene>
    <name evidence="4" type="ORF">RBATCC27255_01529</name>
</gene>
<dbReference type="EMBL" id="NNSR01000069">
    <property type="protein sequence ID" value="PKD27763.1"/>
    <property type="molecule type" value="Genomic_DNA"/>
</dbReference>
<feature type="transmembrane region" description="Helical" evidence="2">
    <location>
        <begin position="142"/>
        <end position="163"/>
    </location>
</feature>